<dbReference type="EC" id="2.7.8.-" evidence="4"/>
<protein>
    <submittedName>
        <fullName evidence="4">Sugar transferase</fullName>
        <ecNumber evidence="4">2.7.8.-</ecNumber>
    </submittedName>
</protein>
<comment type="caution">
    <text evidence="4">The sequence shown here is derived from an EMBL/GenBank/DDBJ whole genome shotgun (WGS) entry which is preliminary data.</text>
</comment>
<keyword evidence="4" id="KW-0808">Transferase</keyword>
<reference evidence="5" key="1">
    <citation type="journal article" date="2019" name="Int. J. Syst. Evol. Microbiol.">
        <title>The Global Catalogue of Microorganisms (GCM) 10K type strain sequencing project: providing services to taxonomists for standard genome sequencing and annotation.</title>
        <authorList>
            <consortium name="The Broad Institute Genomics Platform"/>
            <consortium name="The Broad Institute Genome Sequencing Center for Infectious Disease"/>
            <person name="Wu L."/>
            <person name="Ma J."/>
        </authorList>
    </citation>
    <scope>NUCLEOTIDE SEQUENCE [LARGE SCALE GENOMIC DNA]</scope>
    <source>
        <strain evidence="5">NBRC 103632</strain>
    </source>
</reference>
<organism evidence="4 5">
    <name type="scientific">Sphingobium tyrosinilyticum</name>
    <dbReference type="NCBI Taxonomy" id="2715436"/>
    <lineage>
        <taxon>Bacteria</taxon>
        <taxon>Pseudomonadati</taxon>
        <taxon>Pseudomonadota</taxon>
        <taxon>Alphaproteobacteria</taxon>
        <taxon>Sphingomonadales</taxon>
        <taxon>Sphingomonadaceae</taxon>
        <taxon>Sphingobium</taxon>
    </lineage>
</organism>
<dbReference type="GO" id="GO:0016740">
    <property type="term" value="F:transferase activity"/>
    <property type="evidence" value="ECO:0007669"/>
    <property type="project" value="UniProtKB-KW"/>
</dbReference>
<dbReference type="InterPro" id="IPR003362">
    <property type="entry name" value="Bact_transf"/>
</dbReference>
<name>A0ABV9EV22_9SPHN</name>
<feature type="domain" description="Bacterial sugar transferase" evidence="3">
    <location>
        <begin position="4"/>
        <end position="178"/>
    </location>
</feature>
<evidence type="ECO:0000256" key="1">
    <source>
        <dbReference type="ARBA" id="ARBA00006464"/>
    </source>
</evidence>
<dbReference type="PANTHER" id="PTHR30576:SF8">
    <property type="entry name" value="UNDECAPRENYL-PHOSPHATE GALACTOSE PHOSPHOTRANSFERASE"/>
    <property type="match status" value="1"/>
</dbReference>
<evidence type="ECO:0000259" key="3">
    <source>
        <dbReference type="Pfam" id="PF02397"/>
    </source>
</evidence>
<accession>A0ABV9EV22</accession>
<dbReference type="PANTHER" id="PTHR30576">
    <property type="entry name" value="COLANIC BIOSYNTHESIS UDP-GLUCOSE LIPID CARRIER TRANSFERASE"/>
    <property type="match status" value="1"/>
</dbReference>
<gene>
    <name evidence="4" type="ORF">ACFO3E_00890</name>
</gene>
<sequence length="200" mass="22431">MPTRRLVDVLLASTGLVLFAPLMAVIGGSIRIVDGAPVLFKQTRVTRGGRLFEVLKFRTMNDRRDSEGRLLPDSMRTTALGGFLRRFRLDELPQLWNILTGAMTLIGPRPLLPPTIAQAGERGRLRCTVRPGLTGWAQVNGNTLLNDQDKIALDLWYIANRSLRLDLTILARTVRVALCGERFNLLSIRRAHEGHTRRRG</sequence>
<dbReference type="RefSeq" id="WP_380801785.1">
    <property type="nucleotide sequence ID" value="NZ_JBHSFZ010000001.1"/>
</dbReference>
<dbReference type="EMBL" id="JBHSFZ010000001">
    <property type="protein sequence ID" value="MFC4592753.1"/>
    <property type="molecule type" value="Genomic_DNA"/>
</dbReference>
<evidence type="ECO:0000313" key="4">
    <source>
        <dbReference type="EMBL" id="MFC4592753.1"/>
    </source>
</evidence>
<dbReference type="Proteomes" id="UP001595957">
    <property type="component" value="Unassembled WGS sequence"/>
</dbReference>
<comment type="similarity">
    <text evidence="1">Belongs to the bacterial sugar transferase family.</text>
</comment>
<evidence type="ECO:0000256" key="2">
    <source>
        <dbReference type="ARBA" id="ARBA00023169"/>
    </source>
</evidence>
<keyword evidence="2" id="KW-0270">Exopolysaccharide synthesis</keyword>
<evidence type="ECO:0000313" key="5">
    <source>
        <dbReference type="Proteomes" id="UP001595957"/>
    </source>
</evidence>
<keyword evidence="5" id="KW-1185">Reference proteome</keyword>
<dbReference type="Pfam" id="PF02397">
    <property type="entry name" value="Bac_transf"/>
    <property type="match status" value="1"/>
</dbReference>
<proteinExistence type="inferred from homology"/>